<accession>A0A5M3MQ05</accession>
<dbReference type="Proteomes" id="UP000053558">
    <property type="component" value="Unassembled WGS sequence"/>
</dbReference>
<gene>
    <name evidence="1" type="ORF">CONPUDRAFT_144699</name>
</gene>
<comment type="caution">
    <text evidence="1">The sequence shown here is derived from an EMBL/GenBank/DDBJ whole genome shotgun (WGS) entry which is preliminary data.</text>
</comment>
<dbReference type="AlphaFoldDB" id="A0A5M3MQ05"/>
<dbReference type="EMBL" id="JH711579">
    <property type="protein sequence ID" value="EIW80755.1"/>
    <property type="molecule type" value="Genomic_DNA"/>
</dbReference>
<proteinExistence type="predicted"/>
<evidence type="ECO:0000313" key="1">
    <source>
        <dbReference type="EMBL" id="EIW80755.1"/>
    </source>
</evidence>
<dbReference type="KEGG" id="cput:CONPUDRAFT_144699"/>
<name>A0A5M3MQ05_CONPW</name>
<dbReference type="GeneID" id="19201975"/>
<reference evidence="2" key="1">
    <citation type="journal article" date="2012" name="Science">
        <title>The Paleozoic origin of enzymatic lignin decomposition reconstructed from 31 fungal genomes.</title>
        <authorList>
            <person name="Floudas D."/>
            <person name="Binder M."/>
            <person name="Riley R."/>
            <person name="Barry K."/>
            <person name="Blanchette R.A."/>
            <person name="Henrissat B."/>
            <person name="Martinez A.T."/>
            <person name="Otillar R."/>
            <person name="Spatafora J.W."/>
            <person name="Yadav J.S."/>
            <person name="Aerts A."/>
            <person name="Benoit I."/>
            <person name="Boyd A."/>
            <person name="Carlson A."/>
            <person name="Copeland A."/>
            <person name="Coutinho P.M."/>
            <person name="de Vries R.P."/>
            <person name="Ferreira P."/>
            <person name="Findley K."/>
            <person name="Foster B."/>
            <person name="Gaskell J."/>
            <person name="Glotzer D."/>
            <person name="Gorecki P."/>
            <person name="Heitman J."/>
            <person name="Hesse C."/>
            <person name="Hori C."/>
            <person name="Igarashi K."/>
            <person name="Jurgens J.A."/>
            <person name="Kallen N."/>
            <person name="Kersten P."/>
            <person name="Kohler A."/>
            <person name="Kuees U."/>
            <person name="Kumar T.K.A."/>
            <person name="Kuo A."/>
            <person name="LaButti K."/>
            <person name="Larrondo L.F."/>
            <person name="Lindquist E."/>
            <person name="Ling A."/>
            <person name="Lombard V."/>
            <person name="Lucas S."/>
            <person name="Lundell T."/>
            <person name="Martin R."/>
            <person name="McLaughlin D.J."/>
            <person name="Morgenstern I."/>
            <person name="Morin E."/>
            <person name="Murat C."/>
            <person name="Nagy L.G."/>
            <person name="Nolan M."/>
            <person name="Ohm R.A."/>
            <person name="Patyshakuliyeva A."/>
            <person name="Rokas A."/>
            <person name="Ruiz-Duenas F.J."/>
            <person name="Sabat G."/>
            <person name="Salamov A."/>
            <person name="Samejima M."/>
            <person name="Schmutz J."/>
            <person name="Slot J.C."/>
            <person name="St John F."/>
            <person name="Stenlid J."/>
            <person name="Sun H."/>
            <person name="Sun S."/>
            <person name="Syed K."/>
            <person name="Tsang A."/>
            <person name="Wiebenga A."/>
            <person name="Young D."/>
            <person name="Pisabarro A."/>
            <person name="Eastwood D.C."/>
            <person name="Martin F."/>
            <person name="Cullen D."/>
            <person name="Grigoriev I.V."/>
            <person name="Hibbett D.S."/>
        </authorList>
    </citation>
    <scope>NUCLEOTIDE SEQUENCE [LARGE SCALE GENOMIC DNA]</scope>
    <source>
        <strain evidence="2">RWD-64-598 SS2</strain>
    </source>
</reference>
<protein>
    <submittedName>
        <fullName evidence="1">Uncharacterized protein</fullName>
    </submittedName>
</protein>
<sequence>MPSASKAADIVTYRHEGEMVYVQPPQSHEQAVCIAREVYPRLASVDARRIAFAVNVINGVNSRTVRISPHAWSKMMSHLLRYEVIDIQIQPEIIVTAPGEFPPDYATAQQTGLNIAVDAAPCRVHEKHCCSSQSTASETAERRRSKSPSRLTAGLFSFLKSDA</sequence>
<keyword evidence="2" id="KW-1185">Reference proteome</keyword>
<dbReference type="OrthoDB" id="3198848at2759"/>
<evidence type="ECO:0000313" key="2">
    <source>
        <dbReference type="Proteomes" id="UP000053558"/>
    </source>
</evidence>
<organism evidence="1 2">
    <name type="scientific">Coniophora puteana (strain RWD-64-598)</name>
    <name type="common">Brown rot fungus</name>
    <dbReference type="NCBI Taxonomy" id="741705"/>
    <lineage>
        <taxon>Eukaryota</taxon>
        <taxon>Fungi</taxon>
        <taxon>Dikarya</taxon>
        <taxon>Basidiomycota</taxon>
        <taxon>Agaricomycotina</taxon>
        <taxon>Agaricomycetes</taxon>
        <taxon>Agaricomycetidae</taxon>
        <taxon>Boletales</taxon>
        <taxon>Coniophorineae</taxon>
        <taxon>Coniophoraceae</taxon>
        <taxon>Coniophora</taxon>
    </lineage>
</organism>
<dbReference type="RefSeq" id="XP_007769625.1">
    <property type="nucleotide sequence ID" value="XM_007771435.1"/>
</dbReference>